<keyword evidence="2" id="KW-1185">Reference proteome</keyword>
<dbReference type="RefSeq" id="WP_119928334.1">
    <property type="nucleotide sequence ID" value="NZ_QZEY01000008.1"/>
</dbReference>
<name>A0A3A4APF2_9ACTN</name>
<dbReference type="InterPro" id="IPR007396">
    <property type="entry name" value="TR_PAI2-type"/>
</dbReference>
<sequence>MLILPWDAAVDDGEWKAWLAGRDFGQLTANGVDGGPPVVVPTPFLFDGDATVLLHFARPNPVFPALAANPAVTLSVFDQWAYVPTTWRAPDDSPDGVPTQYYAAVQLVGRAEVVDDREGKAEILRAQLAHHQPDGDHGLVAVDEGPYRKMLSAIRGVRLRVDEVRAKFKYDDHKPAAFRARIADRLAERGLPGDAGARAQQLRRLDLLTGDGS</sequence>
<comment type="caution">
    <text evidence="1">The sequence shown here is derived from an EMBL/GenBank/DDBJ whole genome shotgun (WGS) entry which is preliminary data.</text>
</comment>
<reference evidence="1 2" key="1">
    <citation type="submission" date="2018-09" db="EMBL/GenBank/DDBJ databases">
        <title>YIM 75507 draft genome.</title>
        <authorList>
            <person name="Tang S."/>
            <person name="Feng Y."/>
        </authorList>
    </citation>
    <scope>NUCLEOTIDE SEQUENCE [LARGE SCALE GENOMIC DNA]</scope>
    <source>
        <strain evidence="1 2">YIM 75507</strain>
    </source>
</reference>
<protein>
    <submittedName>
        <fullName evidence="1">FMN-binding negative transcriptional regulator</fullName>
    </submittedName>
</protein>
<dbReference type="AlphaFoldDB" id="A0A3A4APF2"/>
<proteinExistence type="predicted"/>
<organism evidence="1 2">
    <name type="scientific">Bailinhaonella thermotolerans</name>
    <dbReference type="NCBI Taxonomy" id="1070861"/>
    <lineage>
        <taxon>Bacteria</taxon>
        <taxon>Bacillati</taxon>
        <taxon>Actinomycetota</taxon>
        <taxon>Actinomycetes</taxon>
        <taxon>Streptosporangiales</taxon>
        <taxon>Streptosporangiaceae</taxon>
        <taxon>Bailinhaonella</taxon>
    </lineage>
</organism>
<dbReference type="InterPro" id="IPR012349">
    <property type="entry name" value="Split_barrel_FMN-bd"/>
</dbReference>
<dbReference type="EMBL" id="QZEY01000008">
    <property type="protein sequence ID" value="RJL30911.1"/>
    <property type="molecule type" value="Genomic_DNA"/>
</dbReference>
<dbReference type="Gene3D" id="2.30.110.10">
    <property type="entry name" value="Electron Transport, Fmn-binding Protein, Chain A"/>
    <property type="match status" value="1"/>
</dbReference>
<evidence type="ECO:0000313" key="1">
    <source>
        <dbReference type="EMBL" id="RJL30911.1"/>
    </source>
</evidence>
<dbReference type="Pfam" id="PF04299">
    <property type="entry name" value="FMN_bind_2"/>
    <property type="match status" value="1"/>
</dbReference>
<dbReference type="Proteomes" id="UP000265768">
    <property type="component" value="Unassembled WGS sequence"/>
</dbReference>
<dbReference type="OrthoDB" id="9794948at2"/>
<evidence type="ECO:0000313" key="2">
    <source>
        <dbReference type="Proteomes" id="UP000265768"/>
    </source>
</evidence>
<dbReference type="PANTHER" id="PTHR35802:SF1">
    <property type="entry name" value="PROTEASE SYNTHASE AND SPORULATION PROTEIN PAI 2"/>
    <property type="match status" value="1"/>
</dbReference>
<dbReference type="SUPFAM" id="SSF50475">
    <property type="entry name" value="FMN-binding split barrel"/>
    <property type="match status" value="1"/>
</dbReference>
<dbReference type="PANTHER" id="PTHR35802">
    <property type="entry name" value="PROTEASE SYNTHASE AND SPORULATION PROTEIN PAI 2"/>
    <property type="match status" value="1"/>
</dbReference>
<gene>
    <name evidence="1" type="ORF">D5H75_21695</name>
</gene>
<accession>A0A3A4APF2</accession>